<evidence type="ECO:0008006" key="3">
    <source>
        <dbReference type="Google" id="ProtNLM"/>
    </source>
</evidence>
<dbReference type="Proteomes" id="UP000499080">
    <property type="component" value="Unassembled WGS sequence"/>
</dbReference>
<gene>
    <name evidence="1" type="ORF">AVEN_165099_1</name>
</gene>
<dbReference type="EMBL" id="BGPR01059804">
    <property type="protein sequence ID" value="GBO35760.1"/>
    <property type="molecule type" value="Genomic_DNA"/>
</dbReference>
<comment type="caution">
    <text evidence="1">The sequence shown here is derived from an EMBL/GenBank/DDBJ whole genome shotgun (WGS) entry which is preliminary data.</text>
</comment>
<protein>
    <recommendedName>
        <fullName evidence="3">RNase H type-1 domain-containing protein</fullName>
    </recommendedName>
</protein>
<proteinExistence type="predicted"/>
<keyword evidence="2" id="KW-1185">Reference proteome</keyword>
<sequence>MRRLKAYVGHLGNECANQLAKEAISKGDPLFLPKPIPYLKFEIRSAALNIWQD</sequence>
<feature type="non-terminal residue" evidence="1">
    <location>
        <position position="53"/>
    </location>
</feature>
<evidence type="ECO:0000313" key="2">
    <source>
        <dbReference type="Proteomes" id="UP000499080"/>
    </source>
</evidence>
<accession>A0A4Y2WHD2</accession>
<reference evidence="1 2" key="1">
    <citation type="journal article" date="2019" name="Sci. Rep.">
        <title>Orb-weaving spider Araneus ventricosus genome elucidates the spidroin gene catalogue.</title>
        <authorList>
            <person name="Kono N."/>
            <person name="Nakamura H."/>
            <person name="Ohtoshi R."/>
            <person name="Moran D.A.P."/>
            <person name="Shinohara A."/>
            <person name="Yoshida Y."/>
            <person name="Fujiwara M."/>
            <person name="Mori M."/>
            <person name="Tomita M."/>
            <person name="Arakawa K."/>
        </authorList>
    </citation>
    <scope>NUCLEOTIDE SEQUENCE [LARGE SCALE GENOMIC DNA]</scope>
</reference>
<organism evidence="1 2">
    <name type="scientific">Araneus ventricosus</name>
    <name type="common">Orbweaver spider</name>
    <name type="synonym">Epeira ventricosa</name>
    <dbReference type="NCBI Taxonomy" id="182803"/>
    <lineage>
        <taxon>Eukaryota</taxon>
        <taxon>Metazoa</taxon>
        <taxon>Ecdysozoa</taxon>
        <taxon>Arthropoda</taxon>
        <taxon>Chelicerata</taxon>
        <taxon>Arachnida</taxon>
        <taxon>Araneae</taxon>
        <taxon>Araneomorphae</taxon>
        <taxon>Entelegynae</taxon>
        <taxon>Araneoidea</taxon>
        <taxon>Araneidae</taxon>
        <taxon>Araneus</taxon>
    </lineage>
</organism>
<name>A0A4Y2WHD2_ARAVE</name>
<dbReference type="OrthoDB" id="6515318at2759"/>
<dbReference type="AlphaFoldDB" id="A0A4Y2WHD2"/>
<evidence type="ECO:0000313" key="1">
    <source>
        <dbReference type="EMBL" id="GBO35760.1"/>
    </source>
</evidence>